<dbReference type="AlphaFoldDB" id="A0A6A6UCQ3"/>
<evidence type="ECO:0000313" key="2">
    <source>
        <dbReference type="Proteomes" id="UP000799302"/>
    </source>
</evidence>
<proteinExistence type="predicted"/>
<keyword evidence="2" id="KW-1185">Reference proteome</keyword>
<protein>
    <recommendedName>
        <fullName evidence="3">Aminoglycoside phosphotransferase domain-containing protein</fullName>
    </recommendedName>
</protein>
<evidence type="ECO:0000313" key="1">
    <source>
        <dbReference type="EMBL" id="KAF2668704.1"/>
    </source>
</evidence>
<dbReference type="EMBL" id="MU004236">
    <property type="protein sequence ID" value="KAF2668704.1"/>
    <property type="molecule type" value="Genomic_DNA"/>
</dbReference>
<gene>
    <name evidence="1" type="ORF">BT63DRAFT_456344</name>
</gene>
<dbReference type="OrthoDB" id="10003767at2759"/>
<accession>A0A6A6UCQ3</accession>
<evidence type="ECO:0008006" key="3">
    <source>
        <dbReference type="Google" id="ProtNLM"/>
    </source>
</evidence>
<reference evidence="1" key="1">
    <citation type="journal article" date="2020" name="Stud. Mycol.">
        <title>101 Dothideomycetes genomes: a test case for predicting lifestyles and emergence of pathogens.</title>
        <authorList>
            <person name="Haridas S."/>
            <person name="Albert R."/>
            <person name="Binder M."/>
            <person name="Bloem J."/>
            <person name="Labutti K."/>
            <person name="Salamov A."/>
            <person name="Andreopoulos B."/>
            <person name="Baker S."/>
            <person name="Barry K."/>
            <person name="Bills G."/>
            <person name="Bluhm B."/>
            <person name="Cannon C."/>
            <person name="Castanera R."/>
            <person name="Culley D."/>
            <person name="Daum C."/>
            <person name="Ezra D."/>
            <person name="Gonzalez J."/>
            <person name="Henrissat B."/>
            <person name="Kuo A."/>
            <person name="Liang C."/>
            <person name="Lipzen A."/>
            <person name="Lutzoni F."/>
            <person name="Magnuson J."/>
            <person name="Mondo S."/>
            <person name="Nolan M."/>
            <person name="Ohm R."/>
            <person name="Pangilinan J."/>
            <person name="Park H.-J."/>
            <person name="Ramirez L."/>
            <person name="Alfaro M."/>
            <person name="Sun H."/>
            <person name="Tritt A."/>
            <person name="Yoshinaga Y."/>
            <person name="Zwiers L.-H."/>
            <person name="Turgeon B."/>
            <person name="Goodwin S."/>
            <person name="Spatafora J."/>
            <person name="Crous P."/>
            <person name="Grigoriev I."/>
        </authorList>
    </citation>
    <scope>NUCLEOTIDE SEQUENCE</scope>
    <source>
        <strain evidence="1">CBS 115976</strain>
    </source>
</reference>
<name>A0A6A6UCQ3_9PEZI</name>
<dbReference type="SUPFAM" id="SSF56112">
    <property type="entry name" value="Protein kinase-like (PK-like)"/>
    <property type="match status" value="1"/>
</dbReference>
<dbReference type="Proteomes" id="UP000799302">
    <property type="component" value="Unassembled WGS sequence"/>
</dbReference>
<sequence length="340" mass="39653">MAREWNRWDEEENSREGLDVRRRTLLGNLALTVCEFRKFSFATGGALYFDGGEDFPRVGPYYHENGLFTKAHERYGDTVAEQFTRLATMVEASHAEKRRSLKERRQFRGAVWLLTELMREFVPSFDKEIVSGERISGTKSVAEALNARFEAQHIPFVRPYHGKYLFVVRHNDFYLQNIMVTKDLGIAAIFDWDVLESVPAPVGYTAYPLWTWMDFHPHYVQRMNSEGQPASSEEDLKRYRKWWLSSIEDIMGDHPHAADVRISHIWGAIHEVLRVCNVEGALWVARKFMREANAEMGGTMPVDYFLEWMGKSEHKQLDEIRQKVLTKVKEWIQAVRSGEV</sequence>
<dbReference type="InterPro" id="IPR011009">
    <property type="entry name" value="Kinase-like_dom_sf"/>
</dbReference>
<organism evidence="1 2">
    <name type="scientific">Microthyrium microscopicum</name>
    <dbReference type="NCBI Taxonomy" id="703497"/>
    <lineage>
        <taxon>Eukaryota</taxon>
        <taxon>Fungi</taxon>
        <taxon>Dikarya</taxon>
        <taxon>Ascomycota</taxon>
        <taxon>Pezizomycotina</taxon>
        <taxon>Dothideomycetes</taxon>
        <taxon>Dothideomycetes incertae sedis</taxon>
        <taxon>Microthyriales</taxon>
        <taxon>Microthyriaceae</taxon>
        <taxon>Microthyrium</taxon>
    </lineage>
</organism>